<evidence type="ECO:0000313" key="7">
    <source>
        <dbReference type="Proteomes" id="UP000075901"/>
    </source>
</evidence>
<dbReference type="PROSITE" id="PS50162">
    <property type="entry name" value="RECA_2"/>
    <property type="match status" value="1"/>
</dbReference>
<dbReference type="GO" id="GO:0000150">
    <property type="term" value="F:DNA strand exchange activity"/>
    <property type="evidence" value="ECO:0007669"/>
    <property type="project" value="TreeGrafter"/>
</dbReference>
<dbReference type="VEuPathDB" id="VectorBase:AMAM008025"/>
<dbReference type="InterPro" id="IPR013632">
    <property type="entry name" value="Rad51_C"/>
</dbReference>
<feature type="domain" description="RecA family profile 2" evidence="5">
    <location>
        <begin position="61"/>
        <end position="130"/>
    </location>
</feature>
<reference evidence="7" key="1">
    <citation type="submission" date="2013-09" db="EMBL/GenBank/DDBJ databases">
        <title>The Genome Sequence of Anopheles maculatus species B.</title>
        <authorList>
            <consortium name="The Broad Institute Genomics Platform"/>
            <person name="Neafsey D.E."/>
            <person name="Besansky N."/>
            <person name="Howell P."/>
            <person name="Walton C."/>
            <person name="Young S.K."/>
            <person name="Zeng Q."/>
            <person name="Gargeya S."/>
            <person name="Fitzgerald M."/>
            <person name="Haas B."/>
            <person name="Abouelleil A."/>
            <person name="Allen A.W."/>
            <person name="Alvarado L."/>
            <person name="Arachchi H.M."/>
            <person name="Berlin A.M."/>
            <person name="Chapman S.B."/>
            <person name="Gainer-Dewar J."/>
            <person name="Goldberg J."/>
            <person name="Griggs A."/>
            <person name="Gujja S."/>
            <person name="Hansen M."/>
            <person name="Howarth C."/>
            <person name="Imamovic A."/>
            <person name="Ireland A."/>
            <person name="Larimer J."/>
            <person name="McCowan C."/>
            <person name="Murphy C."/>
            <person name="Pearson M."/>
            <person name="Poon T.W."/>
            <person name="Priest M."/>
            <person name="Roberts A."/>
            <person name="Saif S."/>
            <person name="Shea T."/>
            <person name="Sisk P."/>
            <person name="Sykes S."/>
            <person name="Wortman J."/>
            <person name="Nusbaum C."/>
            <person name="Birren B."/>
        </authorList>
    </citation>
    <scope>NUCLEOTIDE SEQUENCE [LARGE SCALE GENOMIC DNA]</scope>
    <source>
        <strain evidence="7">maculatus3</strain>
    </source>
</reference>
<proteinExistence type="inferred from homology"/>
<evidence type="ECO:0000256" key="2">
    <source>
        <dbReference type="ARBA" id="ARBA00022840"/>
    </source>
</evidence>
<keyword evidence="1 3" id="KW-0547">Nucleotide-binding</keyword>
<keyword evidence="2 3" id="KW-0067">ATP-binding</keyword>
<dbReference type="GO" id="GO:0007131">
    <property type="term" value="P:reciprocal meiotic recombination"/>
    <property type="evidence" value="ECO:0007669"/>
    <property type="project" value="TreeGrafter"/>
</dbReference>
<dbReference type="GO" id="GO:0006312">
    <property type="term" value="P:mitotic recombination"/>
    <property type="evidence" value="ECO:0007669"/>
    <property type="project" value="TreeGrafter"/>
</dbReference>
<dbReference type="InterPro" id="IPR020588">
    <property type="entry name" value="RecA_ATP-bd"/>
</dbReference>
<evidence type="ECO:0000313" key="6">
    <source>
        <dbReference type="EnsemblMetazoa" id="AMAM008025-PA"/>
    </source>
</evidence>
<dbReference type="GO" id="GO:0003690">
    <property type="term" value="F:double-stranded DNA binding"/>
    <property type="evidence" value="ECO:0007669"/>
    <property type="project" value="TreeGrafter"/>
</dbReference>
<evidence type="ECO:0008006" key="8">
    <source>
        <dbReference type="Google" id="ProtNLM"/>
    </source>
</evidence>
<dbReference type="SUPFAM" id="SSF52540">
    <property type="entry name" value="P-loop containing nucleoside triphosphate hydrolases"/>
    <property type="match status" value="1"/>
</dbReference>
<organism evidence="6 7">
    <name type="scientific">Anopheles maculatus</name>
    <dbReference type="NCBI Taxonomy" id="74869"/>
    <lineage>
        <taxon>Eukaryota</taxon>
        <taxon>Metazoa</taxon>
        <taxon>Ecdysozoa</taxon>
        <taxon>Arthropoda</taxon>
        <taxon>Hexapoda</taxon>
        <taxon>Insecta</taxon>
        <taxon>Pterygota</taxon>
        <taxon>Neoptera</taxon>
        <taxon>Endopterygota</taxon>
        <taxon>Diptera</taxon>
        <taxon>Nematocera</taxon>
        <taxon>Culicoidea</taxon>
        <taxon>Culicidae</taxon>
        <taxon>Anophelinae</taxon>
        <taxon>Anopheles</taxon>
        <taxon>Anopheles maculatus group</taxon>
    </lineage>
</organism>
<reference evidence="6" key="2">
    <citation type="submission" date="2020-05" db="UniProtKB">
        <authorList>
            <consortium name="EnsemblMetazoa"/>
        </authorList>
    </citation>
    <scope>IDENTIFICATION</scope>
    <source>
        <strain evidence="6">maculatus3</strain>
    </source>
</reference>
<dbReference type="PANTHER" id="PTHR22942:SF39">
    <property type="entry name" value="DNA REPAIR PROTEIN RAD51 HOMOLOG 1"/>
    <property type="match status" value="1"/>
</dbReference>
<dbReference type="Gene3D" id="3.40.50.300">
    <property type="entry name" value="P-loop containing nucleotide triphosphate hydrolases"/>
    <property type="match status" value="1"/>
</dbReference>
<evidence type="ECO:0000256" key="3">
    <source>
        <dbReference type="RuleBase" id="RU003422"/>
    </source>
</evidence>
<protein>
    <recommendedName>
        <fullName evidence="8">RecA family profile 1 domain-containing protein</fullName>
    </recommendedName>
</protein>
<accession>A0A182SJJ9</accession>
<dbReference type="EnsemblMetazoa" id="AMAM008025-RA">
    <property type="protein sequence ID" value="AMAM008025-PA"/>
    <property type="gene ID" value="AMAM008025"/>
</dbReference>
<feature type="domain" description="RecA family profile 1" evidence="4">
    <location>
        <begin position="1"/>
        <end position="55"/>
    </location>
</feature>
<dbReference type="GO" id="GO:0005524">
    <property type="term" value="F:ATP binding"/>
    <property type="evidence" value="ECO:0007669"/>
    <property type="project" value="UniProtKB-KW"/>
</dbReference>
<dbReference type="PANTHER" id="PTHR22942">
    <property type="entry name" value="RECA/RAD51/RADA DNA STRAND-PAIRING FAMILY MEMBER"/>
    <property type="match status" value="1"/>
</dbReference>
<dbReference type="GO" id="GO:0000794">
    <property type="term" value="C:condensed nuclear chromosome"/>
    <property type="evidence" value="ECO:0007669"/>
    <property type="project" value="TreeGrafter"/>
</dbReference>
<name>A0A182SJJ9_9DIPT</name>
<dbReference type="InterPro" id="IPR020587">
    <property type="entry name" value="RecA_monomer-monomer_interface"/>
</dbReference>
<dbReference type="GO" id="GO:0003697">
    <property type="term" value="F:single-stranded DNA binding"/>
    <property type="evidence" value="ECO:0007669"/>
    <property type="project" value="TreeGrafter"/>
</dbReference>
<dbReference type="GO" id="GO:0070192">
    <property type="term" value="P:chromosome organization involved in meiotic cell cycle"/>
    <property type="evidence" value="ECO:0007669"/>
    <property type="project" value="TreeGrafter"/>
</dbReference>
<evidence type="ECO:0000256" key="1">
    <source>
        <dbReference type="ARBA" id="ARBA00022741"/>
    </source>
</evidence>
<dbReference type="AlphaFoldDB" id="A0A182SJJ9"/>
<dbReference type="PROSITE" id="PS50163">
    <property type="entry name" value="RECA_3"/>
    <property type="match status" value="1"/>
</dbReference>
<comment type="similarity">
    <text evidence="3">Belongs to the RecA family.</text>
</comment>
<dbReference type="GO" id="GO:0000730">
    <property type="term" value="P:DNA recombinase assembly"/>
    <property type="evidence" value="ECO:0007669"/>
    <property type="project" value="TreeGrafter"/>
</dbReference>
<dbReference type="GO" id="GO:0042148">
    <property type="term" value="P:DNA strand invasion"/>
    <property type="evidence" value="ECO:0007669"/>
    <property type="project" value="TreeGrafter"/>
</dbReference>
<dbReference type="Proteomes" id="UP000075901">
    <property type="component" value="Unassembled WGS sequence"/>
</dbReference>
<evidence type="ECO:0000259" key="4">
    <source>
        <dbReference type="PROSITE" id="PS50162"/>
    </source>
</evidence>
<dbReference type="InterPro" id="IPR027417">
    <property type="entry name" value="P-loop_NTPase"/>
</dbReference>
<dbReference type="GO" id="GO:0140664">
    <property type="term" value="F:ATP-dependent DNA damage sensor activity"/>
    <property type="evidence" value="ECO:0007669"/>
    <property type="project" value="InterPro"/>
</dbReference>
<sequence>SASQTAVDCATNLYRLEYSGQGELVARQAHLAKFVRVLQRLAHEFGVAVLFTNQVAAMVNGTGVGWFNPDPKQPIGGNVLAHASTTRLYLRKGRGASRICKVYNSPCLAEDEAIFCLHFSSTSSVCSLEEMFIVTVRW</sequence>
<keyword evidence="7" id="KW-1185">Reference proteome</keyword>
<dbReference type="Pfam" id="PF08423">
    <property type="entry name" value="Rad51"/>
    <property type="match status" value="1"/>
</dbReference>
<evidence type="ECO:0000259" key="5">
    <source>
        <dbReference type="PROSITE" id="PS50163"/>
    </source>
</evidence>